<evidence type="ECO:0000313" key="2">
    <source>
        <dbReference type="EMBL" id="KER23693.1"/>
    </source>
</evidence>
<dbReference type="Proteomes" id="UP000054324">
    <property type="component" value="Unassembled WGS sequence"/>
</dbReference>
<evidence type="ECO:0000256" key="1">
    <source>
        <dbReference type="SAM" id="MobiDB-lite"/>
    </source>
</evidence>
<accession>A0A074Z9C2</accession>
<feature type="region of interest" description="Disordered" evidence="1">
    <location>
        <begin position="54"/>
        <end position="73"/>
    </location>
</feature>
<feature type="non-terminal residue" evidence="2">
    <location>
        <position position="1"/>
    </location>
</feature>
<evidence type="ECO:0000313" key="3">
    <source>
        <dbReference type="Proteomes" id="UP000054324"/>
    </source>
</evidence>
<dbReference type="EMBL" id="KL596839">
    <property type="protein sequence ID" value="KER23693.1"/>
    <property type="molecule type" value="Genomic_DNA"/>
</dbReference>
<gene>
    <name evidence="2" type="ORF">T265_14580</name>
</gene>
<dbReference type="KEGG" id="ovi:T265_14580"/>
<reference evidence="2 3" key="1">
    <citation type="submission" date="2013-11" db="EMBL/GenBank/DDBJ databases">
        <title>Opisthorchis viverrini - life in the bile duct.</title>
        <authorList>
            <person name="Young N.D."/>
            <person name="Nagarajan N."/>
            <person name="Lin S.J."/>
            <person name="Korhonen P.K."/>
            <person name="Jex A.R."/>
            <person name="Hall R.S."/>
            <person name="Safavi-Hemami H."/>
            <person name="Kaewkong W."/>
            <person name="Bertrand D."/>
            <person name="Gao S."/>
            <person name="Seet Q."/>
            <person name="Wongkham S."/>
            <person name="Teh B.T."/>
            <person name="Wongkham C."/>
            <person name="Intapan P.M."/>
            <person name="Maleewong W."/>
            <person name="Yang X."/>
            <person name="Hu M."/>
            <person name="Wang Z."/>
            <person name="Hofmann A."/>
            <person name="Sternberg P.W."/>
            <person name="Tan P."/>
            <person name="Wang J."/>
            <person name="Gasser R.B."/>
        </authorList>
    </citation>
    <scope>NUCLEOTIDE SEQUENCE [LARGE SCALE GENOMIC DNA]</scope>
</reference>
<sequence length="73" mass="8452">PFNENVRQSWSALTEQVSWTSQPQVFVFSPKCTYQFKFARSAQDSSLLPQLGSRQINRSASFKQPMRNNDSHE</sequence>
<keyword evidence="3" id="KW-1185">Reference proteome</keyword>
<protein>
    <submittedName>
        <fullName evidence="2">Uncharacterized protein</fullName>
    </submittedName>
</protein>
<organism evidence="2 3">
    <name type="scientific">Opisthorchis viverrini</name>
    <name type="common">Southeast Asian liver fluke</name>
    <dbReference type="NCBI Taxonomy" id="6198"/>
    <lineage>
        <taxon>Eukaryota</taxon>
        <taxon>Metazoa</taxon>
        <taxon>Spiralia</taxon>
        <taxon>Lophotrochozoa</taxon>
        <taxon>Platyhelminthes</taxon>
        <taxon>Trematoda</taxon>
        <taxon>Digenea</taxon>
        <taxon>Opisthorchiida</taxon>
        <taxon>Opisthorchiata</taxon>
        <taxon>Opisthorchiidae</taxon>
        <taxon>Opisthorchis</taxon>
    </lineage>
</organism>
<dbReference type="GeneID" id="20328746"/>
<dbReference type="RefSeq" id="XP_009172559.1">
    <property type="nucleotide sequence ID" value="XM_009174295.1"/>
</dbReference>
<name>A0A074Z9C2_OPIVI</name>
<dbReference type="AlphaFoldDB" id="A0A074Z9C2"/>
<feature type="non-terminal residue" evidence="2">
    <location>
        <position position="73"/>
    </location>
</feature>
<proteinExistence type="predicted"/>
<dbReference type="CTD" id="20328746"/>